<name>A0AAV7I3L2_COTGL</name>
<comment type="caution">
    <text evidence="1">The sequence shown here is derived from an EMBL/GenBank/DDBJ whole genome shotgun (WGS) entry which is preliminary data.</text>
</comment>
<gene>
    <name evidence="1" type="ORF">KQX54_015262</name>
</gene>
<protein>
    <submittedName>
        <fullName evidence="1">Uncharacterized protein</fullName>
    </submittedName>
</protein>
<proteinExistence type="predicted"/>
<sequence>MPAITRSQTGKLRRDDPRPFGSCDHWIRGGPLNCRYGYRSSRAEEYTPIFRMDRISLESKILPAARGVIKSSKAPIDRLSSTHLRNRRGAAGGFCYSMHTEYLLLPEHAERVAQFIVSTNLPGDDV</sequence>
<dbReference type="Proteomes" id="UP000826195">
    <property type="component" value="Unassembled WGS sequence"/>
</dbReference>
<evidence type="ECO:0000313" key="2">
    <source>
        <dbReference type="Proteomes" id="UP000826195"/>
    </source>
</evidence>
<evidence type="ECO:0000313" key="1">
    <source>
        <dbReference type="EMBL" id="KAH0552787.1"/>
    </source>
</evidence>
<reference evidence="1 2" key="1">
    <citation type="journal article" date="2021" name="J. Hered.">
        <title>A chromosome-level genome assembly of the parasitoid wasp, Cotesia glomerata (Hymenoptera: Braconidae).</title>
        <authorList>
            <person name="Pinto B.J."/>
            <person name="Weis J.J."/>
            <person name="Gamble T."/>
            <person name="Ode P.J."/>
            <person name="Paul R."/>
            <person name="Zaspel J.M."/>
        </authorList>
    </citation>
    <scope>NUCLEOTIDE SEQUENCE [LARGE SCALE GENOMIC DNA]</scope>
    <source>
        <strain evidence="1">CgM1</strain>
    </source>
</reference>
<dbReference type="AlphaFoldDB" id="A0AAV7I3L2"/>
<organism evidence="1 2">
    <name type="scientific">Cotesia glomerata</name>
    <name type="common">Lepidopteran parasitic wasp</name>
    <name type="synonym">Apanteles glomeratus</name>
    <dbReference type="NCBI Taxonomy" id="32391"/>
    <lineage>
        <taxon>Eukaryota</taxon>
        <taxon>Metazoa</taxon>
        <taxon>Ecdysozoa</taxon>
        <taxon>Arthropoda</taxon>
        <taxon>Hexapoda</taxon>
        <taxon>Insecta</taxon>
        <taxon>Pterygota</taxon>
        <taxon>Neoptera</taxon>
        <taxon>Endopterygota</taxon>
        <taxon>Hymenoptera</taxon>
        <taxon>Apocrita</taxon>
        <taxon>Ichneumonoidea</taxon>
        <taxon>Braconidae</taxon>
        <taxon>Microgastrinae</taxon>
        <taxon>Cotesia</taxon>
    </lineage>
</organism>
<accession>A0AAV7I3L2</accession>
<dbReference type="EMBL" id="JAHXZJ010001492">
    <property type="protein sequence ID" value="KAH0552787.1"/>
    <property type="molecule type" value="Genomic_DNA"/>
</dbReference>
<keyword evidence="2" id="KW-1185">Reference proteome</keyword>